<reference evidence="1" key="1">
    <citation type="submission" date="2014-09" db="EMBL/GenBank/DDBJ databases">
        <authorList>
            <person name="Magalhaes I.L.F."/>
            <person name="Oliveira U."/>
            <person name="Santos F.R."/>
            <person name="Vidigal T.H.D.A."/>
            <person name="Brescovit A.D."/>
            <person name="Santos A.J."/>
        </authorList>
    </citation>
    <scope>NUCLEOTIDE SEQUENCE</scope>
    <source>
        <tissue evidence="1">Shoot tissue taken approximately 20 cm above the soil surface</tissue>
    </source>
</reference>
<organism evidence="1">
    <name type="scientific">Arundo donax</name>
    <name type="common">Giant reed</name>
    <name type="synonym">Donax arundinaceus</name>
    <dbReference type="NCBI Taxonomy" id="35708"/>
    <lineage>
        <taxon>Eukaryota</taxon>
        <taxon>Viridiplantae</taxon>
        <taxon>Streptophyta</taxon>
        <taxon>Embryophyta</taxon>
        <taxon>Tracheophyta</taxon>
        <taxon>Spermatophyta</taxon>
        <taxon>Magnoliopsida</taxon>
        <taxon>Liliopsida</taxon>
        <taxon>Poales</taxon>
        <taxon>Poaceae</taxon>
        <taxon>PACMAD clade</taxon>
        <taxon>Arundinoideae</taxon>
        <taxon>Arundineae</taxon>
        <taxon>Arundo</taxon>
    </lineage>
</organism>
<accession>A0A0A9C4H0</accession>
<protein>
    <submittedName>
        <fullName evidence="1">Uncharacterized protein</fullName>
    </submittedName>
</protein>
<dbReference type="EMBL" id="GBRH01229605">
    <property type="protein sequence ID" value="JAD68290.1"/>
    <property type="molecule type" value="Transcribed_RNA"/>
</dbReference>
<evidence type="ECO:0000313" key="1">
    <source>
        <dbReference type="EMBL" id="JAD68290.1"/>
    </source>
</evidence>
<sequence>MDWRNDPCSLWSMRHRHRRWSNLAFYTAHSCFSINVCAHR</sequence>
<name>A0A0A9C4H0_ARUDO</name>
<proteinExistence type="predicted"/>
<dbReference type="AlphaFoldDB" id="A0A0A9C4H0"/>
<reference evidence="1" key="2">
    <citation type="journal article" date="2015" name="Data Brief">
        <title>Shoot transcriptome of the giant reed, Arundo donax.</title>
        <authorList>
            <person name="Barrero R.A."/>
            <person name="Guerrero F.D."/>
            <person name="Moolhuijzen P."/>
            <person name="Goolsby J.A."/>
            <person name="Tidwell J."/>
            <person name="Bellgard S.E."/>
            <person name="Bellgard M.I."/>
        </authorList>
    </citation>
    <scope>NUCLEOTIDE SEQUENCE</scope>
    <source>
        <tissue evidence="1">Shoot tissue taken approximately 20 cm above the soil surface</tissue>
    </source>
</reference>